<dbReference type="Proteomes" id="UP001465976">
    <property type="component" value="Unassembled WGS sequence"/>
</dbReference>
<evidence type="ECO:0008006" key="3">
    <source>
        <dbReference type="Google" id="ProtNLM"/>
    </source>
</evidence>
<dbReference type="Pfam" id="PF00067">
    <property type="entry name" value="p450"/>
    <property type="match status" value="1"/>
</dbReference>
<name>A0ABR3EK01_9AGAR</name>
<dbReference type="Gene3D" id="1.10.630.10">
    <property type="entry name" value="Cytochrome P450"/>
    <property type="match status" value="1"/>
</dbReference>
<dbReference type="EMBL" id="JBAHYK010003797">
    <property type="protein sequence ID" value="KAL0563203.1"/>
    <property type="molecule type" value="Genomic_DNA"/>
</dbReference>
<dbReference type="SUPFAM" id="SSF48264">
    <property type="entry name" value="Cytochrome P450"/>
    <property type="match status" value="1"/>
</dbReference>
<sequence length="99" mass="10780">MTTPIPQPPGIPFIGNIASVDREVPIGSFNLLAKQYGEIYQLNLLGRTVVFLNTRELVNEVSNDTKFKKVVGGGLGEVRKLAGDGLFTAHLEEKNWGIA</sequence>
<dbReference type="InterPro" id="IPR001128">
    <property type="entry name" value="Cyt_P450"/>
</dbReference>
<feature type="non-terminal residue" evidence="1">
    <location>
        <position position="99"/>
    </location>
</feature>
<evidence type="ECO:0000313" key="1">
    <source>
        <dbReference type="EMBL" id="KAL0563203.1"/>
    </source>
</evidence>
<comment type="caution">
    <text evidence="1">The sequence shown here is derived from an EMBL/GenBank/DDBJ whole genome shotgun (WGS) entry which is preliminary data.</text>
</comment>
<dbReference type="InterPro" id="IPR036396">
    <property type="entry name" value="Cyt_P450_sf"/>
</dbReference>
<reference evidence="1 2" key="1">
    <citation type="submission" date="2024-02" db="EMBL/GenBank/DDBJ databases">
        <title>A draft genome for the cacao thread blight pathogen Marasmius crinis-equi.</title>
        <authorList>
            <person name="Cohen S.P."/>
            <person name="Baruah I.K."/>
            <person name="Amoako-Attah I."/>
            <person name="Bukari Y."/>
            <person name="Meinhardt L.W."/>
            <person name="Bailey B.A."/>
        </authorList>
    </citation>
    <scope>NUCLEOTIDE SEQUENCE [LARGE SCALE GENOMIC DNA]</scope>
    <source>
        <strain evidence="1 2">GH-76</strain>
    </source>
</reference>
<protein>
    <recommendedName>
        <fullName evidence="3">Cytochrome P450</fullName>
    </recommendedName>
</protein>
<evidence type="ECO:0000313" key="2">
    <source>
        <dbReference type="Proteomes" id="UP001465976"/>
    </source>
</evidence>
<keyword evidence="2" id="KW-1185">Reference proteome</keyword>
<accession>A0ABR3EK01</accession>
<gene>
    <name evidence="1" type="ORF">V5O48_018873</name>
</gene>
<organism evidence="1 2">
    <name type="scientific">Marasmius crinis-equi</name>
    <dbReference type="NCBI Taxonomy" id="585013"/>
    <lineage>
        <taxon>Eukaryota</taxon>
        <taxon>Fungi</taxon>
        <taxon>Dikarya</taxon>
        <taxon>Basidiomycota</taxon>
        <taxon>Agaricomycotina</taxon>
        <taxon>Agaricomycetes</taxon>
        <taxon>Agaricomycetidae</taxon>
        <taxon>Agaricales</taxon>
        <taxon>Marasmiineae</taxon>
        <taxon>Marasmiaceae</taxon>
        <taxon>Marasmius</taxon>
    </lineage>
</organism>
<proteinExistence type="predicted"/>